<dbReference type="OMA" id="QKIRRDC"/>
<dbReference type="PANTHER" id="PTHR47106">
    <property type="entry name" value="COILED-COIL-HELIX-COILED-COIL-HELIX DOMAIN-CONTAINING PROTEIN 5"/>
    <property type="match status" value="1"/>
</dbReference>
<evidence type="ECO:0000313" key="5">
    <source>
        <dbReference type="Proteomes" id="UP000287033"/>
    </source>
</evidence>
<dbReference type="InterPro" id="IPR031731">
    <property type="entry name" value="CX9C"/>
</dbReference>
<dbReference type="InterPro" id="IPR052848">
    <property type="entry name" value="CHCH_domain-containing_protein"/>
</dbReference>
<dbReference type="PROSITE" id="PS51808">
    <property type="entry name" value="CHCH"/>
    <property type="match status" value="2"/>
</dbReference>
<dbReference type="InterPro" id="IPR010625">
    <property type="entry name" value="CHCH"/>
</dbReference>
<comment type="caution">
    <text evidence="4">The sequence shown here is derived from an EMBL/GenBank/DDBJ whole genome shotgun (WGS) entry which is preliminary data.</text>
</comment>
<dbReference type="EMBL" id="BEZZ01000461">
    <property type="protein sequence ID" value="GCC32781.1"/>
    <property type="molecule type" value="Genomic_DNA"/>
</dbReference>
<accession>A0A401SQV8</accession>
<dbReference type="Pfam" id="PF16860">
    <property type="entry name" value="CX9C"/>
    <property type="match status" value="1"/>
</dbReference>
<dbReference type="AlphaFoldDB" id="A0A401SQV8"/>
<evidence type="ECO:0000256" key="1">
    <source>
        <dbReference type="ARBA" id="ARBA00023157"/>
    </source>
</evidence>
<feature type="non-terminal residue" evidence="4">
    <location>
        <position position="100"/>
    </location>
</feature>
<dbReference type="Proteomes" id="UP000287033">
    <property type="component" value="Unassembled WGS sequence"/>
</dbReference>
<dbReference type="Pfam" id="PF06747">
    <property type="entry name" value="CHCH"/>
    <property type="match status" value="1"/>
</dbReference>
<protein>
    <submittedName>
        <fullName evidence="4">Uncharacterized protein</fullName>
    </submittedName>
</protein>
<dbReference type="STRING" id="137246.A0A401SQV8"/>
<feature type="domain" description="CHCH" evidence="2">
    <location>
        <begin position="60"/>
        <end position="94"/>
    </location>
</feature>
<dbReference type="GO" id="GO:0045333">
    <property type="term" value="P:cellular respiration"/>
    <property type="evidence" value="ECO:0007669"/>
    <property type="project" value="TreeGrafter"/>
</dbReference>
<dbReference type="Gene3D" id="1.10.287.2900">
    <property type="match status" value="2"/>
</dbReference>
<keyword evidence="1" id="KW-1015">Disulfide bond</keyword>
<sequence length="100" mass="11287">MRWQAAFEITTRYCSKEMEAYGQCVASNPSTWQVDCHQLKISVAQCTSSHPVIQKIRAECAEPFLAFEQCLKQNQSSVVNCTDHVNEFLACAEKVKMPAL</sequence>
<evidence type="ECO:0000259" key="3">
    <source>
        <dbReference type="Pfam" id="PF16860"/>
    </source>
</evidence>
<keyword evidence="5" id="KW-1185">Reference proteome</keyword>
<organism evidence="4 5">
    <name type="scientific">Chiloscyllium punctatum</name>
    <name type="common">Brownbanded bambooshark</name>
    <name type="synonym">Hemiscyllium punctatum</name>
    <dbReference type="NCBI Taxonomy" id="137246"/>
    <lineage>
        <taxon>Eukaryota</taxon>
        <taxon>Metazoa</taxon>
        <taxon>Chordata</taxon>
        <taxon>Craniata</taxon>
        <taxon>Vertebrata</taxon>
        <taxon>Chondrichthyes</taxon>
        <taxon>Elasmobranchii</taxon>
        <taxon>Galeomorphii</taxon>
        <taxon>Galeoidea</taxon>
        <taxon>Orectolobiformes</taxon>
        <taxon>Hemiscylliidae</taxon>
        <taxon>Chiloscyllium</taxon>
    </lineage>
</organism>
<gene>
    <name evidence="4" type="ORF">chiPu_0011245</name>
</gene>
<feature type="domain" description="IMS import disulfide relay-system CHCH-CHCH-like Cx9C" evidence="3">
    <location>
        <begin position="8"/>
        <end position="51"/>
    </location>
</feature>
<evidence type="ECO:0000259" key="2">
    <source>
        <dbReference type="Pfam" id="PF06747"/>
    </source>
</evidence>
<dbReference type="GO" id="GO:0005758">
    <property type="term" value="C:mitochondrial intermembrane space"/>
    <property type="evidence" value="ECO:0007669"/>
    <property type="project" value="TreeGrafter"/>
</dbReference>
<evidence type="ECO:0000313" key="4">
    <source>
        <dbReference type="EMBL" id="GCC32781.1"/>
    </source>
</evidence>
<reference evidence="4 5" key="1">
    <citation type="journal article" date="2018" name="Nat. Ecol. Evol.">
        <title>Shark genomes provide insights into elasmobranch evolution and the origin of vertebrates.</title>
        <authorList>
            <person name="Hara Y"/>
            <person name="Yamaguchi K"/>
            <person name="Onimaru K"/>
            <person name="Kadota M"/>
            <person name="Koyanagi M"/>
            <person name="Keeley SD"/>
            <person name="Tatsumi K"/>
            <person name="Tanaka K"/>
            <person name="Motone F"/>
            <person name="Kageyama Y"/>
            <person name="Nozu R"/>
            <person name="Adachi N"/>
            <person name="Nishimura O"/>
            <person name="Nakagawa R"/>
            <person name="Tanegashima C"/>
            <person name="Kiyatake I"/>
            <person name="Matsumoto R"/>
            <person name="Murakumo K"/>
            <person name="Nishida K"/>
            <person name="Terakita A"/>
            <person name="Kuratani S"/>
            <person name="Sato K"/>
            <person name="Hyodo S Kuraku.S."/>
        </authorList>
    </citation>
    <scope>NUCLEOTIDE SEQUENCE [LARGE SCALE GENOMIC DNA]</scope>
</reference>
<name>A0A401SQV8_CHIPU</name>
<proteinExistence type="predicted"/>
<dbReference type="OrthoDB" id="2581252at2759"/>
<dbReference type="PANTHER" id="PTHR47106:SF1">
    <property type="entry name" value="COILED-COIL-HELIX-COILED-COIL-HELIX DOMAIN-CONTAINING PROTEIN 5"/>
    <property type="match status" value="1"/>
</dbReference>